<dbReference type="PANTHER" id="PTHR30354">
    <property type="entry name" value="GNT FAMILY GLUCONATE TRANSPORTER"/>
    <property type="match status" value="1"/>
</dbReference>
<proteinExistence type="predicted"/>
<feature type="transmembrane region" description="Helical" evidence="1">
    <location>
        <begin position="276"/>
        <end position="297"/>
    </location>
</feature>
<dbReference type="RefSeq" id="WP_067973320.1">
    <property type="nucleotide sequence ID" value="NZ_CAJHKM010000005.1"/>
</dbReference>
<dbReference type="EMBL" id="CP014160">
    <property type="protein sequence ID" value="AMB93913.1"/>
    <property type="molecule type" value="Genomic_DNA"/>
</dbReference>
<keyword evidence="1" id="KW-0812">Transmembrane</keyword>
<dbReference type="GO" id="GO:0015128">
    <property type="term" value="F:gluconate transmembrane transporter activity"/>
    <property type="evidence" value="ECO:0007669"/>
    <property type="project" value="InterPro"/>
</dbReference>
<protein>
    <submittedName>
        <fullName evidence="2">Gluconate permease</fullName>
    </submittedName>
</protein>
<keyword evidence="1" id="KW-1133">Transmembrane helix</keyword>
<feature type="transmembrane region" description="Helical" evidence="1">
    <location>
        <begin position="141"/>
        <end position="159"/>
    </location>
</feature>
<organism evidence="2 3">
    <name type="scientific">Aerococcus sanguinicola</name>
    <dbReference type="NCBI Taxonomy" id="119206"/>
    <lineage>
        <taxon>Bacteria</taxon>
        <taxon>Bacillati</taxon>
        <taxon>Bacillota</taxon>
        <taxon>Bacilli</taxon>
        <taxon>Lactobacillales</taxon>
        <taxon>Aerococcaceae</taxon>
        <taxon>Aerococcus</taxon>
    </lineage>
</organism>
<feature type="transmembrane region" description="Helical" evidence="1">
    <location>
        <begin position="386"/>
        <end position="411"/>
    </location>
</feature>
<dbReference type="AlphaFoldDB" id="A0A0X8FB29"/>
<dbReference type="GeneID" id="92903164"/>
<feature type="transmembrane region" description="Helical" evidence="1">
    <location>
        <begin position="318"/>
        <end position="337"/>
    </location>
</feature>
<feature type="transmembrane region" description="Helical" evidence="1">
    <location>
        <begin position="179"/>
        <end position="198"/>
    </location>
</feature>
<evidence type="ECO:0000313" key="3">
    <source>
        <dbReference type="Proteomes" id="UP000069912"/>
    </source>
</evidence>
<reference evidence="3" key="2">
    <citation type="submission" date="2016-01" db="EMBL/GenBank/DDBJ databases">
        <title>Six Aerococcus type strain genome sequencing and assembly using PacBio and Illumina Hiseq.</title>
        <authorList>
            <person name="Carkaci D."/>
            <person name="Dargis R."/>
            <person name="Nielsen X.C."/>
            <person name="Skovgaard O."/>
            <person name="Fuursted K."/>
            <person name="Christensen J.J."/>
        </authorList>
    </citation>
    <scope>NUCLEOTIDE SEQUENCE [LARGE SCALE GENOMIC DNA]</scope>
    <source>
        <strain evidence="3">CCUG43001</strain>
    </source>
</reference>
<accession>A0A0X8FB29</accession>
<keyword evidence="1" id="KW-0472">Membrane</keyword>
<dbReference type="GO" id="GO:0005886">
    <property type="term" value="C:plasma membrane"/>
    <property type="evidence" value="ECO:0007669"/>
    <property type="project" value="TreeGrafter"/>
</dbReference>
<keyword evidence="3" id="KW-1185">Reference proteome</keyword>
<dbReference type="InterPro" id="IPR003474">
    <property type="entry name" value="Glcn_transporter"/>
</dbReference>
<dbReference type="Pfam" id="PF02447">
    <property type="entry name" value="GntP_permease"/>
    <property type="match status" value="1"/>
</dbReference>
<dbReference type="PANTHER" id="PTHR30354:SF11">
    <property type="entry name" value="PERMEASE"/>
    <property type="match status" value="1"/>
</dbReference>
<reference evidence="2 3" key="1">
    <citation type="journal article" date="2016" name="Genome Announc.">
        <title>Complete Genome Sequences of Aerococcus christensenii CCUG 28831T, Aerococcus sanguinicola CCUG 43001T, Aerococcus urinae CCUG 36881T, Aerococcus urinaeequi CCUG 28094T, Aerococcus urinaehominis CCUG 42038 BT, and Aerococcus viridans CCUG 4311T.</title>
        <authorList>
            <person name="Carkaci D."/>
            <person name="Dargis R."/>
            <person name="Nielsen X.C."/>
            <person name="Skovgaard O."/>
            <person name="Fuursted K."/>
            <person name="Christensen J.J."/>
        </authorList>
    </citation>
    <scope>NUCLEOTIDE SEQUENCE [LARGE SCALE GENOMIC DNA]</scope>
    <source>
        <strain evidence="2 3">CCUG43001</strain>
    </source>
</reference>
<gene>
    <name evidence="2" type="ORF">AWM72_03645</name>
</gene>
<dbReference type="Proteomes" id="UP000069912">
    <property type="component" value="Chromosome"/>
</dbReference>
<feature type="transmembrane region" description="Helical" evidence="1">
    <location>
        <begin position="29"/>
        <end position="46"/>
    </location>
</feature>
<feature type="transmembrane region" description="Helical" evidence="1">
    <location>
        <begin position="108"/>
        <end position="129"/>
    </location>
</feature>
<sequence length="458" mass="48224">MSASTQIILALIFAMVLLIFMLTKTKIHVFLALIITSLLTGILGGMDPIETVNTIKEGFGTTLGNLGILISFGVMMGKLLEKSGAAERIARSFLKVFGNGKEEMAVNVTGYITSMSIFCVPGFVILFPLLKVISRAKRKSIVSLAIATAGGLVLTHSIVVPATGPIGTAGIFGADLAQMMFWGIVITIPMAIALVIYARYMGKQIYRLPDESGEGWLEGDQARALTGHDIAEEQTDQEELPGTLVSFAPIIVPILLILAGTFATQAESSSFIVQSIAFLGQPVCALGISLLIAIIFLSRSMTRDQALAFMDEGIAGGAKILLIVGAGGALGTIVNASGAGDVIANYIAGTAIPPILLPLIISTLVRFIQGSGNVAAMTAASITAPIMATLGVSPVFAALAACVGSMFFSYFNDSYFWTINELIGNEKVKDQIRTWSIPTTICWAIGAVMILVLNAFFG</sequence>
<dbReference type="KEGG" id="asan:AWM72_03645"/>
<name>A0A0X8FB29_9LACT</name>
<dbReference type="NCBIfam" id="TIGR00791">
    <property type="entry name" value="gntP"/>
    <property type="match status" value="1"/>
</dbReference>
<feature type="transmembrane region" description="Helical" evidence="1">
    <location>
        <begin position="343"/>
        <end position="365"/>
    </location>
</feature>
<dbReference type="PIRSF" id="PIRSF002746">
    <property type="entry name" value="Gluconate_transporter"/>
    <property type="match status" value="1"/>
</dbReference>
<feature type="transmembrane region" description="Helical" evidence="1">
    <location>
        <begin position="244"/>
        <end position="264"/>
    </location>
</feature>
<evidence type="ECO:0000313" key="2">
    <source>
        <dbReference type="EMBL" id="AMB93913.1"/>
    </source>
</evidence>
<evidence type="ECO:0000256" key="1">
    <source>
        <dbReference type="SAM" id="Phobius"/>
    </source>
</evidence>
<feature type="transmembrane region" description="Helical" evidence="1">
    <location>
        <begin position="7"/>
        <end position="23"/>
    </location>
</feature>
<feature type="transmembrane region" description="Helical" evidence="1">
    <location>
        <begin position="435"/>
        <end position="457"/>
    </location>
</feature>